<evidence type="ECO:0008006" key="4">
    <source>
        <dbReference type="Google" id="ProtNLM"/>
    </source>
</evidence>
<dbReference type="EMBL" id="JACOZA010000031">
    <property type="protein sequence ID" value="MBI2096771.1"/>
    <property type="molecule type" value="Genomic_DNA"/>
</dbReference>
<evidence type="ECO:0000313" key="3">
    <source>
        <dbReference type="Proteomes" id="UP000724148"/>
    </source>
</evidence>
<keyword evidence="1" id="KW-0472">Membrane</keyword>
<gene>
    <name evidence="2" type="ORF">HYT40_01270</name>
</gene>
<evidence type="ECO:0000313" key="2">
    <source>
        <dbReference type="EMBL" id="MBI2096771.1"/>
    </source>
</evidence>
<name>A0A931SB51_9BACT</name>
<feature type="transmembrane region" description="Helical" evidence="1">
    <location>
        <begin position="26"/>
        <end position="49"/>
    </location>
</feature>
<proteinExistence type="predicted"/>
<keyword evidence="1" id="KW-0812">Transmembrane</keyword>
<organism evidence="2 3">
    <name type="scientific">Candidatus Sungiibacteriota bacterium</name>
    <dbReference type="NCBI Taxonomy" id="2750080"/>
    <lineage>
        <taxon>Bacteria</taxon>
        <taxon>Candidatus Sungiibacteriota</taxon>
    </lineage>
</organism>
<sequence>MKNGPESKQNSDEKNKKRNRSVLKRVIFVLAGLVFAVLTINAVMFAAGIKTGFFHRWVEGQYFGKIAEIQAEGFIIRDQEGEEKSVLIRKDTRIRRGRQTVAEEALEVGSYVIVVGSSNDSKQIEARVIRIFADD</sequence>
<dbReference type="AlphaFoldDB" id="A0A931SB51"/>
<keyword evidence="1" id="KW-1133">Transmembrane helix</keyword>
<reference evidence="2" key="1">
    <citation type="submission" date="2020-07" db="EMBL/GenBank/DDBJ databases">
        <title>Huge and variable diversity of episymbiotic CPR bacteria and DPANN archaea in groundwater ecosystems.</title>
        <authorList>
            <person name="He C.Y."/>
            <person name="Keren R."/>
            <person name="Whittaker M."/>
            <person name="Farag I.F."/>
            <person name="Doudna J."/>
            <person name="Cate J.H.D."/>
            <person name="Banfield J.F."/>
        </authorList>
    </citation>
    <scope>NUCLEOTIDE SEQUENCE</scope>
    <source>
        <strain evidence="2">NC_groundwater_193_Ag_S-0.1um_51_7</strain>
    </source>
</reference>
<dbReference type="Proteomes" id="UP000724148">
    <property type="component" value="Unassembled WGS sequence"/>
</dbReference>
<comment type="caution">
    <text evidence="2">The sequence shown here is derived from an EMBL/GenBank/DDBJ whole genome shotgun (WGS) entry which is preliminary data.</text>
</comment>
<accession>A0A931SB51</accession>
<protein>
    <recommendedName>
        <fullName evidence="4">DUF5666 domain-containing protein</fullName>
    </recommendedName>
</protein>
<evidence type="ECO:0000256" key="1">
    <source>
        <dbReference type="SAM" id="Phobius"/>
    </source>
</evidence>